<dbReference type="GO" id="GO:0032259">
    <property type="term" value="P:methylation"/>
    <property type="evidence" value="ECO:0007669"/>
    <property type="project" value="UniProtKB-KW"/>
</dbReference>
<evidence type="ECO:0000259" key="1">
    <source>
        <dbReference type="Pfam" id="PF05050"/>
    </source>
</evidence>
<dbReference type="Proteomes" id="UP000660885">
    <property type="component" value="Unassembled WGS sequence"/>
</dbReference>
<dbReference type="InterPro" id="IPR052514">
    <property type="entry name" value="SAM-dependent_MTase"/>
</dbReference>
<dbReference type="SUPFAM" id="SSF53335">
    <property type="entry name" value="S-adenosyl-L-methionine-dependent methyltransferases"/>
    <property type="match status" value="1"/>
</dbReference>
<proteinExistence type="predicted"/>
<dbReference type="GO" id="GO:0008168">
    <property type="term" value="F:methyltransferase activity"/>
    <property type="evidence" value="ECO:0007669"/>
    <property type="project" value="UniProtKB-KW"/>
</dbReference>
<name>A0ABS1U576_9PROT</name>
<accession>A0ABS1U576</accession>
<organism evidence="2 3">
    <name type="scientific">Belnapia arida</name>
    <dbReference type="NCBI Taxonomy" id="2804533"/>
    <lineage>
        <taxon>Bacteria</taxon>
        <taxon>Pseudomonadati</taxon>
        <taxon>Pseudomonadota</taxon>
        <taxon>Alphaproteobacteria</taxon>
        <taxon>Acetobacterales</taxon>
        <taxon>Roseomonadaceae</taxon>
        <taxon>Belnapia</taxon>
    </lineage>
</organism>
<dbReference type="InterPro" id="IPR006342">
    <property type="entry name" value="FkbM_mtfrase"/>
</dbReference>
<keyword evidence="2" id="KW-0489">Methyltransferase</keyword>
<dbReference type="RefSeq" id="WP_202832945.1">
    <property type="nucleotide sequence ID" value="NZ_JAETWB010000008.1"/>
</dbReference>
<evidence type="ECO:0000313" key="2">
    <source>
        <dbReference type="EMBL" id="MBL6079695.1"/>
    </source>
</evidence>
<keyword evidence="2" id="KW-0808">Transferase</keyword>
<dbReference type="Pfam" id="PF05050">
    <property type="entry name" value="Methyltransf_21"/>
    <property type="match status" value="1"/>
</dbReference>
<evidence type="ECO:0000313" key="3">
    <source>
        <dbReference type="Proteomes" id="UP000660885"/>
    </source>
</evidence>
<dbReference type="EMBL" id="JAETWB010000008">
    <property type="protein sequence ID" value="MBL6079695.1"/>
    <property type="molecule type" value="Genomic_DNA"/>
</dbReference>
<comment type="caution">
    <text evidence="2">The sequence shown here is derived from an EMBL/GenBank/DDBJ whole genome shotgun (WGS) entry which is preliminary data.</text>
</comment>
<keyword evidence="3" id="KW-1185">Reference proteome</keyword>
<dbReference type="NCBIfam" id="TIGR01444">
    <property type="entry name" value="fkbM_fam"/>
    <property type="match status" value="1"/>
</dbReference>
<feature type="domain" description="Methyltransferase FkbM" evidence="1">
    <location>
        <begin position="50"/>
        <end position="197"/>
    </location>
</feature>
<dbReference type="InterPro" id="IPR029063">
    <property type="entry name" value="SAM-dependent_MTases_sf"/>
</dbReference>
<protein>
    <submittedName>
        <fullName evidence="2">FkbM family methyltransferase</fullName>
    </submittedName>
</protein>
<reference evidence="2 3" key="1">
    <citation type="submission" date="2021-01" db="EMBL/GenBank/DDBJ databases">
        <title>Belnapia mucosa sp. nov. and Belnapia arida sp. nov., isolated from the Tabernas Desert (Almeria, Spain).</title>
        <authorList>
            <person name="Molina-Menor E."/>
            <person name="Vidal-Verdu A."/>
            <person name="Calonge A."/>
            <person name="Satari L."/>
            <person name="Pereto J."/>
            <person name="Porcar M."/>
        </authorList>
    </citation>
    <scope>NUCLEOTIDE SEQUENCE [LARGE SCALE GENOMIC DNA]</scope>
    <source>
        <strain evidence="2 3">T18</strain>
    </source>
</reference>
<dbReference type="PANTHER" id="PTHR34203">
    <property type="entry name" value="METHYLTRANSFERASE, FKBM FAMILY PROTEIN"/>
    <property type="match status" value="1"/>
</dbReference>
<gene>
    <name evidence="2" type="ORF">JMJ56_16880</name>
</gene>
<sequence>MPIERTDAGIWVVVGDTLRTPWVKEKGKLAVDHLIPHICALIRPGDTVIDVGANIGDHTISYLDAVNKNGTVIAFEPDPECYACCVLNCGKFEDFYCAAATDRRRKVALKTVSNRGENHIELDGAGVDGFPIDDLKLARCDLIKIDVEGAELLVLKGSVETIVKNKPIIVCELVEGQLSRFNTSIAEVKHMLDLLGYSGCPLISGEDRDWVFRHTNPI</sequence>
<dbReference type="PANTHER" id="PTHR34203:SF15">
    <property type="entry name" value="SLL1173 PROTEIN"/>
    <property type="match status" value="1"/>
</dbReference>
<dbReference type="Gene3D" id="3.40.50.150">
    <property type="entry name" value="Vaccinia Virus protein VP39"/>
    <property type="match status" value="1"/>
</dbReference>